<dbReference type="Proteomes" id="UP000319383">
    <property type="component" value="Chromosome"/>
</dbReference>
<dbReference type="GO" id="GO:0006508">
    <property type="term" value="P:proteolysis"/>
    <property type="evidence" value="ECO:0007669"/>
    <property type="project" value="UniProtKB-KW"/>
</dbReference>
<evidence type="ECO:0000256" key="2">
    <source>
        <dbReference type="ARBA" id="ARBA00022670"/>
    </source>
</evidence>
<dbReference type="AlphaFoldDB" id="A0A517ZNP3"/>
<sequence>MPMNLKSPYRVVIKFSLAVALLVATAYGASRLKEAPQGQTRVAMLVAKMVERFHISHQSIDDDVSEKFLERYLKDLDPRKLYFTKADVELLRQKSKSLDDEIKAGDVSFAFTTYKLFTHRLLERIKKAQVLIDSEHDFNADEEMVVDAKETDWATEAELDERWRKQIKYDLLVLKLGDDADADKVAEDAGAVKRDDEDAPAKTLAEAKKRLHKRYANIVTMTKQTEPEQILEMFLTALTTTFDPHSSYMSASTLEEFQIAMRLKLQGIGAALRVTDGYTVVAEVVPGGAADADGRLKEGDKIIGVGQGEDGEITDVVEMKLSKVVKMIRGPKGTVVRLQVKPADGSETKIYDLTRQVIELKSSRVTGEIIDTGKRIEGRREKIGVINIPSFYRDFDAAQNGVADASSTATDVKKVLRSFASQGGVDGIIIDLRNNGGGALIEAIDVSGLFIDDGPVVQVKSSTGRVEALDDETSGVAYSGPLMVITNRLSASASEIFAGVIKDYKRGILVGDTTTHGKGTVQSVRPVDTEFRLNKSEPTGGALKITIQQFYRVNGDSTQNRGVTTDVSLPSLIDHFDIGESFLDNALEFDQVSPADYAATAAVNPEIISALKKDSQKRVLADKGFQRDERVISRYLKRKNRKTVSLNEEEMRREREESKADKDEEKDDTEKKPGENKPKEIFPDKHYNNEVLAIMLDYIDLLHKGTTAKAR</sequence>
<evidence type="ECO:0000259" key="7">
    <source>
        <dbReference type="PROSITE" id="PS50106"/>
    </source>
</evidence>
<proteinExistence type="inferred from homology"/>
<dbReference type="PROSITE" id="PS50106">
    <property type="entry name" value="PDZ"/>
    <property type="match status" value="1"/>
</dbReference>
<name>A0A517ZNP3_9PLAN</name>
<evidence type="ECO:0000256" key="6">
    <source>
        <dbReference type="SAM" id="MobiDB-lite"/>
    </source>
</evidence>
<dbReference type="Pfam" id="PF17804">
    <property type="entry name" value="TSP_NTD"/>
    <property type="match status" value="1"/>
</dbReference>
<dbReference type="Pfam" id="PF00595">
    <property type="entry name" value="PDZ"/>
    <property type="match status" value="1"/>
</dbReference>
<keyword evidence="4 5" id="KW-0720">Serine protease</keyword>
<dbReference type="SUPFAM" id="SSF52096">
    <property type="entry name" value="ClpP/crotonase"/>
    <property type="match status" value="1"/>
</dbReference>
<dbReference type="InterPro" id="IPR029045">
    <property type="entry name" value="ClpP/crotonase-like_dom_sf"/>
</dbReference>
<dbReference type="InterPro" id="IPR036034">
    <property type="entry name" value="PDZ_sf"/>
</dbReference>
<dbReference type="RefSeq" id="WP_231962629.1">
    <property type="nucleotide sequence ID" value="NZ_CP036276.1"/>
</dbReference>
<dbReference type="InterPro" id="IPR001478">
    <property type="entry name" value="PDZ"/>
</dbReference>
<dbReference type="GO" id="GO:0030288">
    <property type="term" value="C:outer membrane-bounded periplasmic space"/>
    <property type="evidence" value="ECO:0007669"/>
    <property type="project" value="TreeGrafter"/>
</dbReference>
<reference evidence="8 9" key="1">
    <citation type="submission" date="2019-02" db="EMBL/GenBank/DDBJ databases">
        <title>Deep-cultivation of Planctomycetes and their phenomic and genomic characterization uncovers novel biology.</title>
        <authorList>
            <person name="Wiegand S."/>
            <person name="Jogler M."/>
            <person name="Boedeker C."/>
            <person name="Pinto D."/>
            <person name="Vollmers J."/>
            <person name="Rivas-Marin E."/>
            <person name="Kohn T."/>
            <person name="Peeters S.H."/>
            <person name="Heuer A."/>
            <person name="Rast P."/>
            <person name="Oberbeckmann S."/>
            <person name="Bunk B."/>
            <person name="Jeske O."/>
            <person name="Meyerdierks A."/>
            <person name="Storesund J.E."/>
            <person name="Kallscheuer N."/>
            <person name="Luecker S."/>
            <person name="Lage O.M."/>
            <person name="Pohl T."/>
            <person name="Merkel B.J."/>
            <person name="Hornburger P."/>
            <person name="Mueller R.-W."/>
            <person name="Bruemmer F."/>
            <person name="Labrenz M."/>
            <person name="Spormann A.M."/>
            <person name="Op den Camp H."/>
            <person name="Overmann J."/>
            <person name="Amann R."/>
            <person name="Jetten M.S.M."/>
            <person name="Mascher T."/>
            <person name="Medema M.H."/>
            <person name="Devos D.P."/>
            <person name="Kaster A.-K."/>
            <person name="Ovreas L."/>
            <person name="Rohde M."/>
            <person name="Galperin M.Y."/>
            <person name="Jogler C."/>
        </authorList>
    </citation>
    <scope>NUCLEOTIDE SEQUENCE [LARGE SCALE GENOMIC DNA]</scope>
    <source>
        <strain evidence="8 9">Mal52</strain>
    </source>
</reference>
<evidence type="ECO:0000256" key="3">
    <source>
        <dbReference type="ARBA" id="ARBA00022801"/>
    </source>
</evidence>
<dbReference type="Pfam" id="PF11818">
    <property type="entry name" value="DUF3340"/>
    <property type="match status" value="1"/>
</dbReference>
<gene>
    <name evidence="8" type="primary">prc</name>
    <name evidence="8" type="ORF">Mal52_25080</name>
</gene>
<dbReference type="GO" id="GO:0007165">
    <property type="term" value="P:signal transduction"/>
    <property type="evidence" value="ECO:0007669"/>
    <property type="project" value="TreeGrafter"/>
</dbReference>
<evidence type="ECO:0000313" key="8">
    <source>
        <dbReference type="EMBL" id="QDU44030.1"/>
    </source>
</evidence>
<evidence type="ECO:0000256" key="1">
    <source>
        <dbReference type="ARBA" id="ARBA00009179"/>
    </source>
</evidence>
<dbReference type="NCBIfam" id="TIGR00225">
    <property type="entry name" value="prc"/>
    <property type="match status" value="1"/>
</dbReference>
<comment type="similarity">
    <text evidence="1 5">Belongs to the peptidase S41A family.</text>
</comment>
<evidence type="ECO:0000256" key="4">
    <source>
        <dbReference type="ARBA" id="ARBA00022825"/>
    </source>
</evidence>
<dbReference type="InterPro" id="IPR004447">
    <property type="entry name" value="Peptidase_S41A"/>
</dbReference>
<protein>
    <submittedName>
        <fullName evidence="8">Tail-specific protease</fullName>
        <ecNumber evidence="8">3.4.21.102</ecNumber>
    </submittedName>
</protein>
<dbReference type="CDD" id="cd06782">
    <property type="entry name" value="cpPDZ_CPP-like"/>
    <property type="match status" value="1"/>
</dbReference>
<feature type="domain" description="PDZ" evidence="7">
    <location>
        <begin position="258"/>
        <end position="335"/>
    </location>
</feature>
<dbReference type="KEGG" id="sdyn:Mal52_25080"/>
<evidence type="ECO:0000313" key="9">
    <source>
        <dbReference type="Proteomes" id="UP000319383"/>
    </source>
</evidence>
<dbReference type="InterPro" id="IPR005151">
    <property type="entry name" value="Tail-specific_protease"/>
</dbReference>
<feature type="region of interest" description="Disordered" evidence="6">
    <location>
        <begin position="643"/>
        <end position="684"/>
    </location>
</feature>
<dbReference type="SMART" id="SM00245">
    <property type="entry name" value="TSPc"/>
    <property type="match status" value="1"/>
</dbReference>
<dbReference type="PANTHER" id="PTHR32060:SF22">
    <property type="entry name" value="CARBOXYL-TERMINAL-PROCESSING PEPTIDASE 3, CHLOROPLASTIC"/>
    <property type="match status" value="1"/>
</dbReference>
<dbReference type="Gene3D" id="2.30.42.10">
    <property type="match status" value="1"/>
</dbReference>
<dbReference type="InterPro" id="IPR040573">
    <property type="entry name" value="TSP_N"/>
</dbReference>
<dbReference type="CDD" id="cd07560">
    <property type="entry name" value="Peptidase_S41_CPP"/>
    <property type="match status" value="1"/>
</dbReference>
<accession>A0A517ZNP3</accession>
<dbReference type="EMBL" id="CP036276">
    <property type="protein sequence ID" value="QDU44030.1"/>
    <property type="molecule type" value="Genomic_DNA"/>
</dbReference>
<evidence type="ECO:0000256" key="5">
    <source>
        <dbReference type="RuleBase" id="RU004404"/>
    </source>
</evidence>
<organism evidence="8 9">
    <name type="scientific">Symmachiella dynata</name>
    <dbReference type="NCBI Taxonomy" id="2527995"/>
    <lineage>
        <taxon>Bacteria</taxon>
        <taxon>Pseudomonadati</taxon>
        <taxon>Planctomycetota</taxon>
        <taxon>Planctomycetia</taxon>
        <taxon>Planctomycetales</taxon>
        <taxon>Planctomycetaceae</taxon>
        <taxon>Symmachiella</taxon>
    </lineage>
</organism>
<keyword evidence="9" id="KW-1185">Reference proteome</keyword>
<dbReference type="PANTHER" id="PTHR32060">
    <property type="entry name" value="TAIL-SPECIFIC PROTEASE"/>
    <property type="match status" value="1"/>
</dbReference>
<keyword evidence="2 5" id="KW-0645">Protease</keyword>
<dbReference type="InterPro" id="IPR020992">
    <property type="entry name" value="Tail_Prtase_C"/>
</dbReference>
<dbReference type="SMART" id="SM00228">
    <property type="entry name" value="PDZ"/>
    <property type="match status" value="1"/>
</dbReference>
<dbReference type="SUPFAM" id="SSF50156">
    <property type="entry name" value="PDZ domain-like"/>
    <property type="match status" value="1"/>
</dbReference>
<feature type="compositionally biased region" description="Basic and acidic residues" evidence="6">
    <location>
        <begin position="649"/>
        <end position="684"/>
    </location>
</feature>
<dbReference type="EC" id="3.4.21.102" evidence="8"/>
<dbReference type="Gene3D" id="3.90.226.10">
    <property type="entry name" value="2-enoyl-CoA Hydratase, Chain A, domain 1"/>
    <property type="match status" value="1"/>
</dbReference>
<dbReference type="FunFam" id="3.90.226.10:FF:000090">
    <property type="entry name" value="Tail-specific protease"/>
    <property type="match status" value="1"/>
</dbReference>
<dbReference type="GO" id="GO:0004252">
    <property type="term" value="F:serine-type endopeptidase activity"/>
    <property type="evidence" value="ECO:0007669"/>
    <property type="project" value="UniProtKB-EC"/>
</dbReference>
<dbReference type="Pfam" id="PF03572">
    <property type="entry name" value="Peptidase_S41"/>
    <property type="match status" value="1"/>
</dbReference>
<keyword evidence="3 5" id="KW-0378">Hydrolase</keyword>